<dbReference type="PANTHER" id="PTHR30612">
    <property type="entry name" value="SECA INNER MEMBRANE COMPONENT OF SEC PROTEIN SECRETION SYSTEM"/>
    <property type="match status" value="1"/>
</dbReference>
<dbReference type="Pfam" id="PF07517">
    <property type="entry name" value="SecA_DEAD"/>
    <property type="match status" value="1"/>
</dbReference>
<keyword evidence="11 15" id="KW-0653">Protein transport</keyword>
<evidence type="ECO:0000259" key="18">
    <source>
        <dbReference type="PROSITE" id="PS51196"/>
    </source>
</evidence>
<dbReference type="GO" id="GO:0008564">
    <property type="term" value="F:protein-exporting ATPase activity"/>
    <property type="evidence" value="ECO:0007669"/>
    <property type="project" value="UniProtKB-EC"/>
</dbReference>
<dbReference type="PANTHER" id="PTHR30612:SF0">
    <property type="entry name" value="CHLOROPLAST PROTEIN-TRANSPORTING ATPASE"/>
    <property type="match status" value="1"/>
</dbReference>
<dbReference type="InterPro" id="IPR036670">
    <property type="entry name" value="SecA_X-link_sf"/>
</dbReference>
<dbReference type="HAMAP" id="MF_01382">
    <property type="entry name" value="SecA"/>
    <property type="match status" value="1"/>
</dbReference>
<evidence type="ECO:0000256" key="6">
    <source>
        <dbReference type="ARBA" id="ARBA00022490"/>
    </source>
</evidence>
<evidence type="ECO:0000256" key="4">
    <source>
        <dbReference type="ARBA" id="ARBA00022448"/>
    </source>
</evidence>
<evidence type="ECO:0000256" key="14">
    <source>
        <dbReference type="ARBA" id="ARBA00023136"/>
    </source>
</evidence>
<dbReference type="CDD" id="cd18803">
    <property type="entry name" value="SF2_C_secA"/>
    <property type="match status" value="1"/>
</dbReference>
<dbReference type="SUPFAM" id="SSF52540">
    <property type="entry name" value="P-loop containing nucleoside triphosphate hydrolases"/>
    <property type="match status" value="2"/>
</dbReference>
<evidence type="ECO:0000313" key="20">
    <source>
        <dbReference type="Proteomes" id="UP000014227"/>
    </source>
</evidence>
<dbReference type="InterPro" id="IPR014001">
    <property type="entry name" value="Helicase_ATP-bd"/>
</dbReference>
<dbReference type="GO" id="GO:0065002">
    <property type="term" value="P:intracellular protein transmembrane transport"/>
    <property type="evidence" value="ECO:0007669"/>
    <property type="project" value="UniProtKB-UniRule"/>
</dbReference>
<evidence type="ECO:0000256" key="3">
    <source>
        <dbReference type="ARBA" id="ARBA00007650"/>
    </source>
</evidence>
<comment type="function">
    <text evidence="15">Part of the Sec protein translocase complex. Interacts with the SecYEG preprotein conducting channel. Has a central role in coupling the hydrolysis of ATP to the transfer of proteins into and across the cell membrane, serving as an ATP-driven molecular motor driving the stepwise translocation of polypeptide chains across the membrane.</text>
</comment>
<dbReference type="Proteomes" id="UP000014227">
    <property type="component" value="Chromosome I"/>
</dbReference>
<keyword evidence="12 15" id="KW-1278">Translocase</keyword>
<evidence type="ECO:0000256" key="5">
    <source>
        <dbReference type="ARBA" id="ARBA00022475"/>
    </source>
</evidence>
<comment type="similarity">
    <text evidence="3 15">Belongs to the SecA family.</text>
</comment>
<reference evidence="20" key="1">
    <citation type="submission" date="2013-03" db="EMBL/GenBank/DDBJ databases">
        <title>Genome sequence of Chthonomonas calidirosea, the first sequenced genome from the Armatimonadetes phylum (formally candidate division OP10).</title>
        <authorList>
            <person name="Lee K.C.Y."/>
            <person name="Morgan X.C."/>
            <person name="Dunfield P.F."/>
            <person name="Tamas I."/>
            <person name="Houghton K.M."/>
            <person name="Vyssotski M."/>
            <person name="Ryan J.L.J."/>
            <person name="Lagutin K."/>
            <person name="McDonald I.R."/>
            <person name="Stott M.B."/>
        </authorList>
    </citation>
    <scope>NUCLEOTIDE SEQUENCE [LARGE SCALE GENOMIC DNA]</scope>
    <source>
        <strain evidence="20">DSM 23976 / ICMP 18418 / T49</strain>
    </source>
</reference>
<dbReference type="GO" id="GO:0005524">
    <property type="term" value="F:ATP binding"/>
    <property type="evidence" value="ECO:0007669"/>
    <property type="project" value="UniProtKB-UniRule"/>
</dbReference>
<gene>
    <name evidence="15" type="primary">secA</name>
    <name evidence="19" type="ORF">CCALI_00352</name>
</gene>
<comment type="catalytic activity">
    <reaction evidence="15">
        <text>ATP + H2O + cellular proteinSide 1 = ADP + phosphate + cellular proteinSide 2.</text>
        <dbReference type="EC" id="7.4.2.8"/>
    </reaction>
</comment>
<sequence>MALPGFLKRLIDNNEREIARYWKVVEQINALEPVYEKYTNEELRAKIDEFRQQVQEEYRKKRAAAEPSWRNLTDQQIREADRKIYDPILDEILPDVFAIVREASKRTLGMRHFDVQLIGGMVLHDGRIAEMKTGEGKTLVATLPLTLNALLGKGVHLVTVNDYLSRRDAVWNGPIYHLLGLSVGIIQGQSPETGEEGGSFLYDPDYDDPDPRYKYCRPITRAEAYLCDITYGTNNEFGFDYLRDNMAFSKEELRQRELHYAIVDEVDSILIDEARTPLIISGMVQQPTEMYYKIDSIVRKMNRGIDDPKRDKDNPNADKHNPNIHYVVDEKQKTATLTDAGVAFVERELGIKNLSEHHEIMHYLQAALKAHGVFRRDVDYVVKTINEEDGPEIIIVDENTGRLMFGRRYSDGLHQAIEAKEGVKVKSESQTLATITFQNYFRLYSKLAGMTGTAKTEEEEFRKVYGLDVVVVPTNRPMIRIDHPDVIYKTEEHKLRGIAAEILRVYCKQQPILVGTRSIEMSERVSQRISPSSLSILCMIEVAREALEKNKTIDAEKKRSYVALLNTPLPQLSMARLKPLLKELGINEDPLTPENMNTIARLFQIEDSGLERLEEALTHGIGHNILNAKYHEKEALIIAEAGRKGAVTIATNMAGRGVDILLGGKHIHQPLPTVDGSLRSLTQADKLADSEQPTETSEATEGEQSYRRYGKPAVLEAVTTGALTDEEHKRAADEVRALGGLFILGTERHESRRIDNQLRGRAGRQGDPGESRFYVSLEDELWRLFGDRFNSPLLRGWEEHLPMDAKVFSKLIERTQKKVEEHYFEIRKNTLNYDDVMNRQRDVIYKERRRILEGVDLKETILHYIRTNIEDAVYAYCSPEAPAQEWDIETLYNELNEYFMLYPEITEEQLRGKRQDEIIELIYNHVVGVYEAREKELAELQGDPNAMRQLERFLALRAINDRWMEHLANMDYLREGIGLRGYEQIDPLLIYQKEAFEEFERMQQAIQDDIVRNILRIQVVVEPQQPTFAPVVPIIPLPEELPKPKYSGITNIADNVTGSNGNLRATKDTPPPGWKGGRNDPCWCGSGLKYKKCHGKNA</sequence>
<evidence type="ECO:0000256" key="13">
    <source>
        <dbReference type="ARBA" id="ARBA00023010"/>
    </source>
</evidence>
<dbReference type="Gene3D" id="3.10.450.50">
    <property type="match status" value="1"/>
</dbReference>
<dbReference type="EMBL" id="HF951689">
    <property type="protein sequence ID" value="CCW34189.1"/>
    <property type="molecule type" value="Genomic_DNA"/>
</dbReference>
<keyword evidence="10 15" id="KW-0067">ATP-binding</keyword>
<feature type="binding site" evidence="15">
    <location>
        <begin position="134"/>
        <end position="138"/>
    </location>
    <ligand>
        <name>ATP</name>
        <dbReference type="ChEBI" id="CHEBI:30616"/>
    </ligand>
</feature>
<proteinExistence type="inferred from homology"/>
<dbReference type="OrthoDB" id="9805579at2"/>
<dbReference type="SUPFAM" id="SSF81886">
    <property type="entry name" value="Helical scaffold and wing domains of SecA"/>
    <property type="match status" value="1"/>
</dbReference>
<dbReference type="InterPro" id="IPR036266">
    <property type="entry name" value="SecA_Wing/Scaffold_sf"/>
</dbReference>
<keyword evidence="8 15" id="KW-0547">Nucleotide-binding</keyword>
<dbReference type="GO" id="GO:0031522">
    <property type="term" value="C:cell envelope Sec protein transport complex"/>
    <property type="evidence" value="ECO:0007669"/>
    <property type="project" value="TreeGrafter"/>
</dbReference>
<dbReference type="Pfam" id="PF01043">
    <property type="entry name" value="SecA_PP_bind"/>
    <property type="match status" value="1"/>
</dbReference>
<feature type="compositionally biased region" description="Polar residues" evidence="16">
    <location>
        <begin position="691"/>
        <end position="703"/>
    </location>
</feature>
<keyword evidence="20" id="KW-1185">Reference proteome</keyword>
<dbReference type="InterPro" id="IPR011116">
    <property type="entry name" value="SecA_Wing/Scaffold"/>
</dbReference>
<dbReference type="InterPro" id="IPR014018">
    <property type="entry name" value="SecA_motor_DEAD"/>
</dbReference>
<dbReference type="InterPro" id="IPR004027">
    <property type="entry name" value="SEC_C_motif"/>
</dbReference>
<accession>S0ESI3</accession>
<feature type="binding site" evidence="15">
    <location>
        <position position="659"/>
    </location>
    <ligand>
        <name>ATP</name>
        <dbReference type="ChEBI" id="CHEBI:30616"/>
    </ligand>
</feature>
<dbReference type="PROSITE" id="PS51192">
    <property type="entry name" value="HELICASE_ATP_BIND_1"/>
    <property type="match status" value="1"/>
</dbReference>
<name>S0ESI3_CHTCT</name>
<dbReference type="InterPro" id="IPR027417">
    <property type="entry name" value="P-loop_NTPase"/>
</dbReference>
<dbReference type="AlphaFoldDB" id="S0ESI3"/>
<keyword evidence="6 15" id="KW-0963">Cytoplasm</keyword>
<organism evidence="19 20">
    <name type="scientific">Chthonomonas calidirosea (strain DSM 23976 / ICMP 18418 / T49)</name>
    <dbReference type="NCBI Taxonomy" id="1303518"/>
    <lineage>
        <taxon>Bacteria</taxon>
        <taxon>Bacillati</taxon>
        <taxon>Armatimonadota</taxon>
        <taxon>Chthonomonadia</taxon>
        <taxon>Chthonomonadales</taxon>
        <taxon>Chthonomonadaceae</taxon>
        <taxon>Chthonomonas</taxon>
    </lineage>
</organism>
<feature type="region of interest" description="Disordered" evidence="16">
    <location>
        <begin position="685"/>
        <end position="710"/>
    </location>
</feature>
<dbReference type="eggNOG" id="COG0653">
    <property type="taxonomic scope" value="Bacteria"/>
</dbReference>
<dbReference type="PRINTS" id="PR00906">
    <property type="entry name" value="SECA"/>
</dbReference>
<dbReference type="Gene3D" id="1.10.3060.10">
    <property type="entry name" value="Helical scaffold and wing domains of SecA"/>
    <property type="match status" value="1"/>
</dbReference>
<evidence type="ECO:0000256" key="8">
    <source>
        <dbReference type="ARBA" id="ARBA00022741"/>
    </source>
</evidence>
<keyword evidence="14 15" id="KW-0472">Membrane</keyword>
<feature type="binding site" evidence="15">
    <location>
        <position position="116"/>
    </location>
    <ligand>
        <name>ATP</name>
        <dbReference type="ChEBI" id="CHEBI:30616"/>
    </ligand>
</feature>
<dbReference type="GO" id="GO:0017038">
    <property type="term" value="P:protein import"/>
    <property type="evidence" value="ECO:0007669"/>
    <property type="project" value="InterPro"/>
</dbReference>
<dbReference type="PROSITE" id="PS51196">
    <property type="entry name" value="SECA_MOTOR_DEAD"/>
    <property type="match status" value="1"/>
</dbReference>
<evidence type="ECO:0000256" key="11">
    <source>
        <dbReference type="ARBA" id="ARBA00022927"/>
    </source>
</evidence>
<comment type="cofactor">
    <cofactor evidence="1">
        <name>Zn(2+)</name>
        <dbReference type="ChEBI" id="CHEBI:29105"/>
    </cofactor>
</comment>
<dbReference type="InterPro" id="IPR011130">
    <property type="entry name" value="SecA_preprotein_X-link_dom"/>
</dbReference>
<dbReference type="Pfam" id="PF07516">
    <property type="entry name" value="SecA_SW"/>
    <property type="match status" value="1"/>
</dbReference>
<keyword evidence="9" id="KW-0862">Zinc</keyword>
<dbReference type="PATRIC" id="fig|1303518.3.peg.359"/>
<dbReference type="Pfam" id="PF21090">
    <property type="entry name" value="P-loop_SecA"/>
    <property type="match status" value="1"/>
</dbReference>
<evidence type="ECO:0000313" key="19">
    <source>
        <dbReference type="EMBL" id="CCW34189.1"/>
    </source>
</evidence>
<dbReference type="InterPro" id="IPR000185">
    <property type="entry name" value="SecA"/>
</dbReference>
<dbReference type="EC" id="7.4.2.8" evidence="15"/>
<evidence type="ECO:0000259" key="17">
    <source>
        <dbReference type="PROSITE" id="PS51192"/>
    </source>
</evidence>
<dbReference type="InterPro" id="IPR020937">
    <property type="entry name" value="SecA_CS"/>
</dbReference>
<dbReference type="GO" id="GO:0046872">
    <property type="term" value="F:metal ion binding"/>
    <property type="evidence" value="ECO:0007669"/>
    <property type="project" value="UniProtKB-KW"/>
</dbReference>
<comment type="subunit">
    <text evidence="15">Monomer and homodimer. Part of the essential Sec protein translocation apparatus which comprises SecA, SecYEG and auxiliary proteins SecDF. Other proteins may also be involved.</text>
</comment>
<dbReference type="Gene3D" id="3.40.50.300">
    <property type="entry name" value="P-loop containing nucleotide triphosphate hydrolases"/>
    <property type="match status" value="3"/>
</dbReference>
<keyword evidence="7" id="KW-0479">Metal-binding</keyword>
<dbReference type="InterPro" id="IPR011115">
    <property type="entry name" value="SecA_DEAD"/>
</dbReference>
<evidence type="ECO:0000256" key="1">
    <source>
        <dbReference type="ARBA" id="ARBA00001947"/>
    </source>
</evidence>
<evidence type="ECO:0000256" key="2">
    <source>
        <dbReference type="ARBA" id="ARBA00004170"/>
    </source>
</evidence>
<dbReference type="SMART" id="SM00958">
    <property type="entry name" value="SecA_PP_bind"/>
    <property type="match status" value="1"/>
</dbReference>
<dbReference type="FunCoup" id="S0ESI3">
    <property type="interactions" value="452"/>
</dbReference>
<keyword evidence="4 15" id="KW-0813">Transport</keyword>
<evidence type="ECO:0000256" key="16">
    <source>
        <dbReference type="SAM" id="MobiDB-lite"/>
    </source>
</evidence>
<evidence type="ECO:0000256" key="7">
    <source>
        <dbReference type="ARBA" id="ARBA00022723"/>
    </source>
</evidence>
<dbReference type="InterPro" id="IPR044722">
    <property type="entry name" value="SecA_SF2_C"/>
</dbReference>
<comment type="subcellular location">
    <subcellularLocation>
        <location evidence="15">Cell membrane</location>
        <topology evidence="15">Peripheral membrane protein</topology>
        <orientation evidence="15">Cytoplasmic side</orientation>
    </subcellularLocation>
    <subcellularLocation>
        <location evidence="15">Cytoplasm</location>
    </subcellularLocation>
    <subcellularLocation>
        <location evidence="2">Membrane</location>
        <topology evidence="2">Peripheral membrane protein</topology>
    </subcellularLocation>
    <text evidence="15">Distribution is 50-50.</text>
</comment>
<dbReference type="CDD" id="cd17928">
    <property type="entry name" value="DEXDc_SecA"/>
    <property type="match status" value="1"/>
</dbReference>
<evidence type="ECO:0000256" key="9">
    <source>
        <dbReference type="ARBA" id="ARBA00022833"/>
    </source>
</evidence>
<dbReference type="InParanoid" id="S0ESI3"/>
<dbReference type="SMART" id="SM00957">
    <property type="entry name" value="SecA_DEAD"/>
    <property type="match status" value="1"/>
</dbReference>
<keyword evidence="5 15" id="KW-1003">Cell membrane</keyword>
<dbReference type="KEGG" id="ccz:CCALI_00352"/>
<dbReference type="PROSITE" id="PS01312">
    <property type="entry name" value="SECA"/>
    <property type="match status" value="1"/>
</dbReference>
<dbReference type="GO" id="GO:0006605">
    <property type="term" value="P:protein targeting"/>
    <property type="evidence" value="ECO:0007669"/>
    <property type="project" value="UniProtKB-UniRule"/>
</dbReference>
<dbReference type="Gene3D" id="3.90.1440.10">
    <property type="entry name" value="SecA, preprotein cross-linking domain"/>
    <property type="match status" value="1"/>
</dbReference>
<evidence type="ECO:0000256" key="10">
    <source>
        <dbReference type="ARBA" id="ARBA00022840"/>
    </source>
</evidence>
<protein>
    <recommendedName>
        <fullName evidence="15">Protein translocase subunit SecA</fullName>
        <ecNumber evidence="15">7.4.2.8</ecNumber>
    </recommendedName>
</protein>
<feature type="region of interest" description="Disordered" evidence="16">
    <location>
        <begin position="303"/>
        <end position="322"/>
    </location>
</feature>
<dbReference type="STRING" id="454171.CP488_00805"/>
<feature type="domain" description="Helicase ATP-binding" evidence="17">
    <location>
        <begin position="118"/>
        <end position="302"/>
    </location>
</feature>
<dbReference type="Pfam" id="PF02810">
    <property type="entry name" value="SEC-C"/>
    <property type="match status" value="1"/>
</dbReference>
<dbReference type="GO" id="GO:0043952">
    <property type="term" value="P:protein transport by the Sec complex"/>
    <property type="evidence" value="ECO:0007669"/>
    <property type="project" value="UniProtKB-ARBA"/>
</dbReference>
<evidence type="ECO:0000256" key="15">
    <source>
        <dbReference type="HAMAP-Rule" id="MF_01382"/>
    </source>
</evidence>
<keyword evidence="13 15" id="KW-0811">Translocation</keyword>
<dbReference type="FunFam" id="3.40.50.300:FF:000113">
    <property type="entry name" value="Preprotein translocase subunit SecA"/>
    <property type="match status" value="1"/>
</dbReference>
<dbReference type="SUPFAM" id="SSF81767">
    <property type="entry name" value="Pre-protein crosslinking domain of SecA"/>
    <property type="match status" value="1"/>
</dbReference>
<dbReference type="GO" id="GO:0005886">
    <property type="term" value="C:plasma membrane"/>
    <property type="evidence" value="ECO:0007669"/>
    <property type="project" value="UniProtKB-SubCell"/>
</dbReference>
<dbReference type="HOGENOM" id="CLU_005314_3_0_0"/>
<evidence type="ECO:0000256" key="12">
    <source>
        <dbReference type="ARBA" id="ARBA00022967"/>
    </source>
</evidence>
<dbReference type="GO" id="GO:0005829">
    <property type="term" value="C:cytosol"/>
    <property type="evidence" value="ECO:0007669"/>
    <property type="project" value="TreeGrafter"/>
</dbReference>
<feature type="domain" description="SecA family profile" evidence="18">
    <location>
        <begin position="3"/>
        <end position="806"/>
    </location>
</feature>